<dbReference type="Proteomes" id="UP000524237">
    <property type="component" value="Unassembled WGS sequence"/>
</dbReference>
<keyword evidence="2" id="KW-1185">Reference proteome</keyword>
<evidence type="ECO:0000313" key="2">
    <source>
        <dbReference type="Proteomes" id="UP000524237"/>
    </source>
</evidence>
<gene>
    <name evidence="1" type="ORF">FB555_000901</name>
</gene>
<dbReference type="RefSeq" id="WP_182484191.1">
    <property type="nucleotide sequence ID" value="NZ_JACGWU010000001.1"/>
</dbReference>
<proteinExistence type="predicted"/>
<dbReference type="AlphaFoldDB" id="A0A7W3JTE2"/>
<organism evidence="1 2">
    <name type="scientific">Alpinimonas psychrophila</name>
    <dbReference type="NCBI Taxonomy" id="748908"/>
    <lineage>
        <taxon>Bacteria</taxon>
        <taxon>Bacillati</taxon>
        <taxon>Actinomycetota</taxon>
        <taxon>Actinomycetes</taxon>
        <taxon>Micrococcales</taxon>
        <taxon>Microbacteriaceae</taxon>
        <taxon>Alpinimonas</taxon>
    </lineage>
</organism>
<evidence type="ECO:0000313" key="1">
    <source>
        <dbReference type="EMBL" id="MBA8828830.1"/>
    </source>
</evidence>
<accession>A0A7W3JTE2</accession>
<comment type="caution">
    <text evidence="1">The sequence shown here is derived from an EMBL/GenBank/DDBJ whole genome shotgun (WGS) entry which is preliminary data.</text>
</comment>
<sequence>MTTPDHADVYFTAEFIDGPLANTSERRVLVRGNHDERLSMVALVDGMESIFRYVASGTKEVAGGLHVQYSFDQPDSDTFVSEDEND</sequence>
<name>A0A7W3JTE2_9MICO</name>
<reference evidence="1 2" key="1">
    <citation type="submission" date="2020-07" db="EMBL/GenBank/DDBJ databases">
        <title>Sequencing the genomes of 1000 actinobacteria strains.</title>
        <authorList>
            <person name="Klenk H.-P."/>
        </authorList>
    </citation>
    <scope>NUCLEOTIDE SEQUENCE [LARGE SCALE GENOMIC DNA]</scope>
    <source>
        <strain evidence="1 2">DSM 23737</strain>
    </source>
</reference>
<dbReference type="EMBL" id="JACGWU010000001">
    <property type="protein sequence ID" value="MBA8828830.1"/>
    <property type="molecule type" value="Genomic_DNA"/>
</dbReference>
<protein>
    <submittedName>
        <fullName evidence="1">Uncharacterized protein</fullName>
    </submittedName>
</protein>